<dbReference type="KEGG" id="pspi:PS2015_417"/>
<sequence length="301" mass="33929">MSPPEAKVTSQCAVIVTWQPEIHELLALIGSLVKQQCPVIVIDNGSANAAELRQGLLPFTEYVTLECWTENRGLAAAMNAGLLQVRAQGYRFALLFDQDSSIGPGFCAAMRQAWQRAQKVSQKVAAVGPRLIDPDSGRKTPFRCFRFMYRTDAPVAPALFETDFLISSGTLLSIAALSDVGLMKESYFIDNIDLEWCFRARSRGYALCGTDLAQLHHRIGESSSNPLVKSGIMVSHSPLRAYYSTRNRLHLRRQPYAPLDWRIRDLFRLILKSIWVLMFDSRRQEFWQQISRGVRDAGAMQ</sequence>
<gene>
    <name evidence="5" type="ORF">PS2015_417</name>
</gene>
<evidence type="ECO:0000259" key="4">
    <source>
        <dbReference type="Pfam" id="PF00535"/>
    </source>
</evidence>
<organism evidence="5 6">
    <name type="scientific">Pseudohongiella spirulinae</name>
    <dbReference type="NCBI Taxonomy" id="1249552"/>
    <lineage>
        <taxon>Bacteria</taxon>
        <taxon>Pseudomonadati</taxon>
        <taxon>Pseudomonadota</taxon>
        <taxon>Gammaproteobacteria</taxon>
        <taxon>Pseudomonadales</taxon>
        <taxon>Pseudohongiellaceae</taxon>
        <taxon>Pseudohongiella</taxon>
    </lineage>
</organism>
<dbReference type="OrthoDB" id="9771846at2"/>
<dbReference type="Pfam" id="PF00535">
    <property type="entry name" value="Glycos_transf_2"/>
    <property type="match status" value="1"/>
</dbReference>
<accession>A0A0S2K9S8</accession>
<dbReference type="EMBL" id="CP013189">
    <property type="protein sequence ID" value="ALO45104.1"/>
    <property type="molecule type" value="Genomic_DNA"/>
</dbReference>
<protein>
    <recommendedName>
        <fullName evidence="4">Glycosyltransferase 2-like domain-containing protein</fullName>
    </recommendedName>
</protein>
<dbReference type="AlphaFoldDB" id="A0A0S2K9S8"/>
<dbReference type="SUPFAM" id="SSF53448">
    <property type="entry name" value="Nucleotide-diphospho-sugar transferases"/>
    <property type="match status" value="1"/>
</dbReference>
<name>A0A0S2K9S8_9GAMM</name>
<keyword evidence="2" id="KW-0328">Glycosyltransferase</keyword>
<evidence type="ECO:0000256" key="2">
    <source>
        <dbReference type="ARBA" id="ARBA00022676"/>
    </source>
</evidence>
<evidence type="ECO:0000313" key="6">
    <source>
        <dbReference type="Proteomes" id="UP000065641"/>
    </source>
</evidence>
<dbReference type="PANTHER" id="PTHR43179:SF12">
    <property type="entry name" value="GALACTOFURANOSYLTRANSFERASE GLFT2"/>
    <property type="match status" value="1"/>
</dbReference>
<dbReference type="Proteomes" id="UP000065641">
    <property type="component" value="Chromosome"/>
</dbReference>
<keyword evidence="6" id="KW-1185">Reference proteome</keyword>
<dbReference type="Gene3D" id="3.90.550.10">
    <property type="entry name" value="Spore Coat Polysaccharide Biosynthesis Protein SpsA, Chain A"/>
    <property type="match status" value="1"/>
</dbReference>
<feature type="domain" description="Glycosyltransferase 2-like" evidence="4">
    <location>
        <begin position="15"/>
        <end position="122"/>
    </location>
</feature>
<reference evidence="5 6" key="1">
    <citation type="submission" date="2015-11" db="EMBL/GenBank/DDBJ databases">
        <authorList>
            <person name="Zhang Y."/>
            <person name="Guo Z."/>
        </authorList>
    </citation>
    <scope>NUCLEOTIDE SEQUENCE [LARGE SCALE GENOMIC DNA]</scope>
    <source>
        <strain evidence="5 6">KCTC 32221</strain>
    </source>
</reference>
<dbReference type="InterPro" id="IPR029044">
    <property type="entry name" value="Nucleotide-diphossugar_trans"/>
</dbReference>
<dbReference type="InterPro" id="IPR006446">
    <property type="entry name" value="RhaTrfase"/>
</dbReference>
<dbReference type="CDD" id="cd02526">
    <property type="entry name" value="GT2_RfbF_like"/>
    <property type="match status" value="1"/>
</dbReference>
<dbReference type="PANTHER" id="PTHR43179">
    <property type="entry name" value="RHAMNOSYLTRANSFERASE WBBL"/>
    <property type="match status" value="1"/>
</dbReference>
<evidence type="ECO:0000313" key="5">
    <source>
        <dbReference type="EMBL" id="ALO45104.1"/>
    </source>
</evidence>
<comment type="similarity">
    <text evidence="1">Belongs to the glycosyltransferase 2 family.</text>
</comment>
<proteinExistence type="inferred from homology"/>
<evidence type="ECO:0000256" key="3">
    <source>
        <dbReference type="ARBA" id="ARBA00022679"/>
    </source>
</evidence>
<keyword evidence="3" id="KW-0808">Transferase</keyword>
<evidence type="ECO:0000256" key="1">
    <source>
        <dbReference type="ARBA" id="ARBA00006739"/>
    </source>
</evidence>
<dbReference type="InterPro" id="IPR001173">
    <property type="entry name" value="Glyco_trans_2-like"/>
</dbReference>
<dbReference type="GO" id="GO:0016757">
    <property type="term" value="F:glycosyltransferase activity"/>
    <property type="evidence" value="ECO:0007669"/>
    <property type="project" value="UniProtKB-KW"/>
</dbReference>
<dbReference type="STRING" id="1249552.PS2015_417"/>
<dbReference type="RefSeq" id="WP_058020606.1">
    <property type="nucleotide sequence ID" value="NZ_CP013189.1"/>
</dbReference>
<dbReference type="NCBIfam" id="TIGR01556">
    <property type="entry name" value="rhamnosyltran"/>
    <property type="match status" value="1"/>
</dbReference>